<feature type="compositionally biased region" description="Basic and acidic residues" evidence="1">
    <location>
        <begin position="83"/>
        <end position="98"/>
    </location>
</feature>
<dbReference type="EMBL" id="CDMZ01001070">
    <property type="protein sequence ID" value="CEM26647.1"/>
    <property type="molecule type" value="Genomic_DNA"/>
</dbReference>
<accession>A0A0G4GCD7</accession>
<gene>
    <name evidence="2" type="ORF">Cvel_4485</name>
</gene>
<sequence>MRRLRKCLVVLPQGGEEQKKLIFCAMGHVAAEQVLTRAANLLERSDEGSLLVIPCGHAMHRPQLLAGVLEGSRREGESGGEVRYPRMRADEGKDEKDAFLSPPPFRSLPPLSGM</sequence>
<name>A0A0G4GCD7_9ALVE</name>
<reference evidence="2" key="1">
    <citation type="submission" date="2014-11" db="EMBL/GenBank/DDBJ databases">
        <authorList>
            <person name="Otto D Thomas"/>
            <person name="Naeem Raeece"/>
        </authorList>
    </citation>
    <scope>NUCLEOTIDE SEQUENCE</scope>
</reference>
<feature type="region of interest" description="Disordered" evidence="1">
    <location>
        <begin position="71"/>
        <end position="114"/>
    </location>
</feature>
<evidence type="ECO:0000256" key="1">
    <source>
        <dbReference type="SAM" id="MobiDB-lite"/>
    </source>
</evidence>
<protein>
    <submittedName>
        <fullName evidence="2">Uncharacterized protein</fullName>
    </submittedName>
</protein>
<evidence type="ECO:0000313" key="2">
    <source>
        <dbReference type="EMBL" id="CEM26647.1"/>
    </source>
</evidence>
<dbReference type="VEuPathDB" id="CryptoDB:Cvel_4485"/>
<proteinExistence type="predicted"/>
<dbReference type="AlphaFoldDB" id="A0A0G4GCD7"/>
<organism evidence="2">
    <name type="scientific">Chromera velia CCMP2878</name>
    <dbReference type="NCBI Taxonomy" id="1169474"/>
    <lineage>
        <taxon>Eukaryota</taxon>
        <taxon>Sar</taxon>
        <taxon>Alveolata</taxon>
        <taxon>Colpodellida</taxon>
        <taxon>Chromeraceae</taxon>
        <taxon>Chromera</taxon>
    </lineage>
</organism>